<dbReference type="STRING" id="216432.CA2559_04735"/>
<proteinExistence type="predicted"/>
<evidence type="ECO:0008006" key="3">
    <source>
        <dbReference type="Google" id="ProtNLM"/>
    </source>
</evidence>
<sequence length="206" mass="23282">MKLLRILGIAIFVFTACEDNTTVTENAAVGQDSIVLNQKVKSGKTIQVTLQSEPNEIVVNWLAYITAQDEIRNLENASLQNVVEKAVPLSKIMTELRSTVPEQLSSKAVMSRLVVLETKTKILEQLTRRQTLDADKVLVIAKELPQDFENFKLQLNELFLKTPDQFEIELDDRLDSIQKANEENSQLQLTPKELEPNEFKVLGSDN</sequence>
<dbReference type="HOGENOM" id="CLU_115315_0_0_10"/>
<organism evidence="1 2">
    <name type="scientific">Croceibacter atlanticus (strain ATCC BAA-628 / JCM 21780 / CIP 108009 / IAM 15332 / KCTC 12090 / HTCC2559)</name>
    <dbReference type="NCBI Taxonomy" id="216432"/>
    <lineage>
        <taxon>Bacteria</taxon>
        <taxon>Pseudomonadati</taxon>
        <taxon>Bacteroidota</taxon>
        <taxon>Flavobacteriia</taxon>
        <taxon>Flavobacteriales</taxon>
        <taxon>Flavobacteriaceae</taxon>
        <taxon>Croceibacter</taxon>
    </lineage>
</organism>
<dbReference type="eggNOG" id="ENOG5032S4P">
    <property type="taxonomic scope" value="Bacteria"/>
</dbReference>
<dbReference type="GeneID" id="89452737"/>
<dbReference type="KEGG" id="cat:CA2559_04735"/>
<keyword evidence="2" id="KW-1185">Reference proteome</keyword>
<dbReference type="OrthoDB" id="1453598at2"/>
<reference evidence="1 2" key="1">
    <citation type="journal article" date="2010" name="J. Bacteriol.">
        <title>The complete genome sequence of Croceibacter atlanticus HTCC2559T.</title>
        <authorList>
            <person name="Oh H.M."/>
            <person name="Kang I."/>
            <person name="Ferriera S."/>
            <person name="Giovannoni S.J."/>
            <person name="Cho J.C."/>
        </authorList>
    </citation>
    <scope>NUCLEOTIDE SEQUENCE [LARGE SCALE GENOMIC DNA]</scope>
    <source>
        <strain evidence="2">ATCC BAA-628 / HTCC2559 / KCTC 12090</strain>
    </source>
</reference>
<gene>
    <name evidence="1" type="ordered locus">CA2559_04735</name>
</gene>
<evidence type="ECO:0000313" key="1">
    <source>
        <dbReference type="EMBL" id="EAP88036.1"/>
    </source>
</evidence>
<name>A3U719_CROAH</name>
<protein>
    <recommendedName>
        <fullName evidence="3">Lipoprotein</fullName>
    </recommendedName>
</protein>
<evidence type="ECO:0000313" key="2">
    <source>
        <dbReference type="Proteomes" id="UP000002297"/>
    </source>
</evidence>
<dbReference type="RefSeq" id="WP_013186712.1">
    <property type="nucleotide sequence ID" value="NC_014230.1"/>
</dbReference>
<dbReference type="PROSITE" id="PS51257">
    <property type="entry name" value="PROKAR_LIPOPROTEIN"/>
    <property type="match status" value="1"/>
</dbReference>
<accession>A3U719</accession>
<dbReference type="AlphaFoldDB" id="A3U719"/>
<dbReference type="EMBL" id="CP002046">
    <property type="protein sequence ID" value="EAP88036.1"/>
    <property type="molecule type" value="Genomic_DNA"/>
</dbReference>
<dbReference type="Proteomes" id="UP000002297">
    <property type="component" value="Chromosome"/>
</dbReference>